<keyword evidence="6" id="KW-0145">Chemotaxis</keyword>
<dbReference type="InterPro" id="IPR032779">
    <property type="entry name" value="FliG_M"/>
</dbReference>
<dbReference type="RefSeq" id="WP_003517950.1">
    <property type="nucleotide sequence ID" value="NZ_CP013828.1"/>
</dbReference>
<sequence length="340" mass="38246">MARGGSTKSELSGKEKAAMLLIALGPERSAEIFKHLKEDEIEQLTLEIANIRTVSPEDKERVLEEFYQICLAQNYIAEGGINYAKEILEKALGTQKALDVLNKLTVSLQVRPFDFVRKADPSQLINFIQNEHPQTIALILSYLKPQQASIVLSALPQDKQADVARRIATMDRTSPEVIKEVERVLEKKLSAIVTEDFTAAGGVQAIVDILNNVDRGTEKYIMETLEVEDTDLAEEIKKRMFVFEDILTLDNRSIQRFLREVDNNQLAIALKGTNDEVKNKIFANMSKRMAEMVKEDMEFMGPVRLKDVEEAQQKIVNVIRKLEDAGEIVISRGGGDDIVV</sequence>
<keyword evidence="13" id="KW-0969">Cilium</keyword>
<name>A0AB36TGL0_ACETH</name>
<dbReference type="Proteomes" id="UP000223596">
    <property type="component" value="Unassembled WGS sequence"/>
</dbReference>
<evidence type="ECO:0000259" key="12">
    <source>
        <dbReference type="Pfam" id="PF14842"/>
    </source>
</evidence>
<dbReference type="AlphaFoldDB" id="A0AB36TGL0"/>
<keyword evidence="13" id="KW-0282">Flagellum</keyword>
<keyword evidence="8" id="KW-0472">Membrane</keyword>
<dbReference type="Pfam" id="PF01706">
    <property type="entry name" value="FliG_C"/>
    <property type="match status" value="1"/>
</dbReference>
<proteinExistence type="inferred from homology"/>
<dbReference type="FunFam" id="1.10.220.30:FF:000001">
    <property type="entry name" value="Flagellar motor switch protein FliG"/>
    <property type="match status" value="1"/>
</dbReference>
<keyword evidence="9" id="KW-0975">Bacterial flagellum</keyword>
<feature type="domain" description="Flagellar motor switch protein FliG N-terminal" evidence="12">
    <location>
        <begin position="10"/>
        <end position="113"/>
    </location>
</feature>
<dbReference type="InterPro" id="IPR023087">
    <property type="entry name" value="Flg_Motor_Flig_C"/>
</dbReference>
<dbReference type="Pfam" id="PF14842">
    <property type="entry name" value="FliG_N"/>
    <property type="match status" value="1"/>
</dbReference>
<dbReference type="PANTHER" id="PTHR30534:SF0">
    <property type="entry name" value="FLAGELLAR MOTOR SWITCH PROTEIN FLIG"/>
    <property type="match status" value="1"/>
</dbReference>
<organism evidence="13 14">
    <name type="scientific">Acetivibrio thermocellus AD2</name>
    <dbReference type="NCBI Taxonomy" id="1138384"/>
    <lineage>
        <taxon>Bacteria</taxon>
        <taxon>Bacillati</taxon>
        <taxon>Bacillota</taxon>
        <taxon>Clostridia</taxon>
        <taxon>Eubacteriales</taxon>
        <taxon>Oscillospiraceae</taxon>
        <taxon>Acetivibrio</taxon>
    </lineage>
</organism>
<comment type="caution">
    <text evidence="13">The sequence shown here is derived from an EMBL/GenBank/DDBJ whole genome shotgun (WGS) entry which is preliminary data.</text>
</comment>
<dbReference type="GO" id="GO:0006935">
    <property type="term" value="P:chemotaxis"/>
    <property type="evidence" value="ECO:0007669"/>
    <property type="project" value="UniProtKB-KW"/>
</dbReference>
<evidence type="ECO:0000259" key="10">
    <source>
        <dbReference type="Pfam" id="PF01706"/>
    </source>
</evidence>
<comment type="similarity">
    <text evidence="3">Belongs to the FliG family.</text>
</comment>
<accession>A0AB36TGL0</accession>
<dbReference type="GeneID" id="35805100"/>
<evidence type="ECO:0000256" key="1">
    <source>
        <dbReference type="ARBA" id="ARBA00004117"/>
    </source>
</evidence>
<dbReference type="GO" id="GO:0009425">
    <property type="term" value="C:bacterial-type flagellum basal body"/>
    <property type="evidence" value="ECO:0007669"/>
    <property type="project" value="UniProtKB-SubCell"/>
</dbReference>
<evidence type="ECO:0000256" key="2">
    <source>
        <dbReference type="ARBA" id="ARBA00004413"/>
    </source>
</evidence>
<dbReference type="SUPFAM" id="SSF48029">
    <property type="entry name" value="FliG"/>
    <property type="match status" value="2"/>
</dbReference>
<evidence type="ECO:0000313" key="14">
    <source>
        <dbReference type="Proteomes" id="UP000223596"/>
    </source>
</evidence>
<dbReference type="NCBIfam" id="TIGR00207">
    <property type="entry name" value="fliG"/>
    <property type="match status" value="1"/>
</dbReference>
<dbReference type="PRINTS" id="PR00954">
    <property type="entry name" value="FLGMOTORFLIG"/>
</dbReference>
<evidence type="ECO:0000256" key="4">
    <source>
        <dbReference type="ARBA" id="ARBA00021870"/>
    </source>
</evidence>
<dbReference type="InterPro" id="IPR000090">
    <property type="entry name" value="Flg_Motor_Flig"/>
</dbReference>
<dbReference type="GO" id="GO:0071973">
    <property type="term" value="P:bacterial-type flagellum-dependent cell motility"/>
    <property type="evidence" value="ECO:0007669"/>
    <property type="project" value="InterPro"/>
</dbReference>
<keyword evidence="13" id="KW-0966">Cell projection</keyword>
<evidence type="ECO:0000259" key="11">
    <source>
        <dbReference type="Pfam" id="PF14841"/>
    </source>
</evidence>
<dbReference type="FunFam" id="1.10.220.30:FF:000005">
    <property type="entry name" value="Flagellar motor switch protein FliG"/>
    <property type="match status" value="1"/>
</dbReference>
<evidence type="ECO:0000313" key="13">
    <source>
        <dbReference type="EMBL" id="PFH03037.1"/>
    </source>
</evidence>
<dbReference type="GO" id="GO:0003774">
    <property type="term" value="F:cytoskeletal motor activity"/>
    <property type="evidence" value="ECO:0007669"/>
    <property type="project" value="InterPro"/>
</dbReference>
<keyword evidence="7" id="KW-0283">Flagellar rotation</keyword>
<comment type="subcellular location">
    <subcellularLocation>
        <location evidence="1">Bacterial flagellum basal body</location>
    </subcellularLocation>
    <subcellularLocation>
        <location evidence="2">Cell membrane</location>
        <topology evidence="2">Peripheral membrane protein</topology>
        <orientation evidence="2">Cytoplasmic side</orientation>
    </subcellularLocation>
</comment>
<protein>
    <recommendedName>
        <fullName evidence="4">Flagellar motor switch protein FliG</fullName>
    </recommendedName>
</protein>
<dbReference type="Gene3D" id="1.10.220.30">
    <property type="match status" value="3"/>
</dbReference>
<feature type="domain" description="Flagellar motor switch protein FliG C-terminal" evidence="10">
    <location>
        <begin position="223"/>
        <end position="330"/>
    </location>
</feature>
<evidence type="ECO:0000256" key="7">
    <source>
        <dbReference type="ARBA" id="ARBA00022779"/>
    </source>
</evidence>
<dbReference type="Pfam" id="PF14841">
    <property type="entry name" value="FliG_M"/>
    <property type="match status" value="1"/>
</dbReference>
<dbReference type="GO" id="GO:0005886">
    <property type="term" value="C:plasma membrane"/>
    <property type="evidence" value="ECO:0007669"/>
    <property type="project" value="UniProtKB-SubCell"/>
</dbReference>
<evidence type="ECO:0000256" key="3">
    <source>
        <dbReference type="ARBA" id="ARBA00010299"/>
    </source>
</evidence>
<keyword evidence="5" id="KW-1003">Cell membrane</keyword>
<feature type="domain" description="Flagellar motor switch protein FliG middle" evidence="11">
    <location>
        <begin position="121"/>
        <end position="195"/>
    </location>
</feature>
<gene>
    <name evidence="13" type="ORF">M972_111833</name>
</gene>
<evidence type="ECO:0000256" key="9">
    <source>
        <dbReference type="ARBA" id="ARBA00023143"/>
    </source>
</evidence>
<dbReference type="PANTHER" id="PTHR30534">
    <property type="entry name" value="FLAGELLAR MOTOR SWITCH PROTEIN FLIG"/>
    <property type="match status" value="1"/>
</dbReference>
<evidence type="ECO:0000256" key="6">
    <source>
        <dbReference type="ARBA" id="ARBA00022500"/>
    </source>
</evidence>
<dbReference type="InterPro" id="IPR028263">
    <property type="entry name" value="FliG_N"/>
</dbReference>
<dbReference type="EMBL" id="PDBW01000001">
    <property type="protein sequence ID" value="PFH03037.1"/>
    <property type="molecule type" value="Genomic_DNA"/>
</dbReference>
<dbReference type="PIRSF" id="PIRSF003161">
    <property type="entry name" value="FliG"/>
    <property type="match status" value="1"/>
</dbReference>
<dbReference type="InterPro" id="IPR011002">
    <property type="entry name" value="FliG_a-hlx"/>
</dbReference>
<evidence type="ECO:0000256" key="8">
    <source>
        <dbReference type="ARBA" id="ARBA00023136"/>
    </source>
</evidence>
<evidence type="ECO:0000256" key="5">
    <source>
        <dbReference type="ARBA" id="ARBA00022475"/>
    </source>
</evidence>
<reference evidence="13 14" key="1">
    <citation type="submission" date="2017-09" db="EMBL/GenBank/DDBJ databases">
        <title>Evaluation of Pacific Biosciences Sequencing Technology to Finishing C. thermocellum Genome Sequences.</title>
        <authorList>
            <person name="Brown S."/>
        </authorList>
    </citation>
    <scope>NUCLEOTIDE SEQUENCE [LARGE SCALE GENOMIC DNA]</scope>
    <source>
        <strain evidence="13 14">AD2</strain>
    </source>
</reference>